<evidence type="ECO:0000313" key="2">
    <source>
        <dbReference type="EMBL" id="KAK1632461.1"/>
    </source>
</evidence>
<dbReference type="CDD" id="cd00303">
    <property type="entry name" value="retropepsin_like"/>
    <property type="match status" value="1"/>
</dbReference>
<dbReference type="EMBL" id="JAUUTY010000005">
    <property type="protein sequence ID" value="KAK1632461.1"/>
    <property type="molecule type" value="Genomic_DNA"/>
</dbReference>
<protein>
    <submittedName>
        <fullName evidence="2">Uncharacterized protein</fullName>
    </submittedName>
</protein>
<dbReference type="PANTHER" id="PTHR33067:SF31">
    <property type="entry name" value="RNA-DIRECTED DNA POLYMERASE"/>
    <property type="match status" value="1"/>
</dbReference>
<evidence type="ECO:0000256" key="1">
    <source>
        <dbReference type="SAM" id="MobiDB-lite"/>
    </source>
</evidence>
<gene>
    <name evidence="2" type="ORF">QYE76_006776</name>
</gene>
<feature type="region of interest" description="Disordered" evidence="1">
    <location>
        <begin position="520"/>
        <end position="570"/>
    </location>
</feature>
<dbReference type="Gene3D" id="2.40.70.10">
    <property type="entry name" value="Acid Proteases"/>
    <property type="match status" value="1"/>
</dbReference>
<sequence length="570" mass="64036">MLKEFISTQTAFNKSVEEKLGKIDILASKVDSLASDVDLLKSKVMPNRDIENKIVTTANAIQVRINESIRLMAELRARWDREENEKLAKEKNVAKVWTITTTSNANATHVAAPPTINNKRIGVSNDSTSNAKREKLPETAKTAETACDKAAEIFSNIGDDDPIALDYNGLNFDDCHISEVIKFLQKLAKSPNASAINLAFTQHITNALIKAREEKLEREASIPRKLEDGWEPIIKMKVKDFDCNSLCDLGASISVMPKKIYNMLDLPPLKNCYLDVNLADHSTKKPLGKVDNVRITVNNNLVPVDFVVLDIECNASCPIILGRPFLRTVGAIIDMKEGSTLAPESPVLRRTTSRRHQPSTCFLTPTGSIKPWFLTEGNLPLCASHLPLWGPNGRVNHTHQASNYPCPPGYRVPAGWSLSAGGVPVPPVPQGTARRAAITNHYYLDLTPEQRMNPRWHPNNQHTWDAFFINRRERALARYEEDGLPPGNFHEAGRRLWWYGRTLQSVMDYITAGDIPRLRYPQFEPRAPPDDSDDGSDDDDGNLEGDDYQYNGGDYEDYEYAYYTPRQEYD</sequence>
<comment type="caution">
    <text evidence="2">The sequence shown here is derived from an EMBL/GenBank/DDBJ whole genome shotgun (WGS) entry which is preliminary data.</text>
</comment>
<dbReference type="PANTHER" id="PTHR33067">
    <property type="entry name" value="RNA-DIRECTED DNA POLYMERASE-RELATED"/>
    <property type="match status" value="1"/>
</dbReference>
<dbReference type="Proteomes" id="UP001231189">
    <property type="component" value="Unassembled WGS sequence"/>
</dbReference>
<accession>A0AAD8W4P3</accession>
<reference evidence="2" key="1">
    <citation type="submission" date="2023-07" db="EMBL/GenBank/DDBJ databases">
        <title>A chromosome-level genome assembly of Lolium multiflorum.</title>
        <authorList>
            <person name="Chen Y."/>
            <person name="Copetti D."/>
            <person name="Kolliker R."/>
            <person name="Studer B."/>
        </authorList>
    </citation>
    <scope>NUCLEOTIDE SEQUENCE</scope>
    <source>
        <strain evidence="2">02402/16</strain>
        <tissue evidence="2">Leaf</tissue>
    </source>
</reference>
<dbReference type="SUPFAM" id="SSF50630">
    <property type="entry name" value="Acid proteases"/>
    <property type="match status" value="1"/>
</dbReference>
<evidence type="ECO:0000313" key="3">
    <source>
        <dbReference type="Proteomes" id="UP001231189"/>
    </source>
</evidence>
<dbReference type="InterPro" id="IPR021109">
    <property type="entry name" value="Peptidase_aspartic_dom_sf"/>
</dbReference>
<dbReference type="AlphaFoldDB" id="A0AAD8W4P3"/>
<proteinExistence type="predicted"/>
<feature type="compositionally biased region" description="Acidic residues" evidence="1">
    <location>
        <begin position="530"/>
        <end position="547"/>
    </location>
</feature>
<organism evidence="2 3">
    <name type="scientific">Lolium multiflorum</name>
    <name type="common">Italian ryegrass</name>
    <name type="synonym">Lolium perenne subsp. multiflorum</name>
    <dbReference type="NCBI Taxonomy" id="4521"/>
    <lineage>
        <taxon>Eukaryota</taxon>
        <taxon>Viridiplantae</taxon>
        <taxon>Streptophyta</taxon>
        <taxon>Embryophyta</taxon>
        <taxon>Tracheophyta</taxon>
        <taxon>Spermatophyta</taxon>
        <taxon>Magnoliopsida</taxon>
        <taxon>Liliopsida</taxon>
        <taxon>Poales</taxon>
        <taxon>Poaceae</taxon>
        <taxon>BOP clade</taxon>
        <taxon>Pooideae</taxon>
        <taxon>Poodae</taxon>
        <taxon>Poeae</taxon>
        <taxon>Poeae Chloroplast Group 2 (Poeae type)</taxon>
        <taxon>Loliodinae</taxon>
        <taxon>Loliinae</taxon>
        <taxon>Lolium</taxon>
    </lineage>
</organism>
<name>A0AAD8W4P3_LOLMU</name>
<keyword evidence="3" id="KW-1185">Reference proteome</keyword>
<feature type="region of interest" description="Disordered" evidence="1">
    <location>
        <begin position="116"/>
        <end position="141"/>
    </location>
</feature>